<name>A0AAN9C3H2_9CAEN</name>
<protein>
    <submittedName>
        <fullName evidence="2">Uncharacterized protein</fullName>
    </submittedName>
</protein>
<feature type="compositionally biased region" description="Low complexity" evidence="1">
    <location>
        <begin position="510"/>
        <end position="536"/>
    </location>
</feature>
<feature type="region of interest" description="Disordered" evidence="1">
    <location>
        <begin position="867"/>
        <end position="942"/>
    </location>
</feature>
<reference evidence="2 3" key="1">
    <citation type="submission" date="2024-02" db="EMBL/GenBank/DDBJ databases">
        <title>Chromosome-scale genome assembly of the rough periwinkle Littorina saxatilis.</title>
        <authorList>
            <person name="De Jode A."/>
            <person name="Faria R."/>
            <person name="Formenti G."/>
            <person name="Sims Y."/>
            <person name="Smith T.P."/>
            <person name="Tracey A."/>
            <person name="Wood J.M.D."/>
            <person name="Zagrodzka Z.B."/>
            <person name="Johannesson K."/>
            <person name="Butlin R.K."/>
            <person name="Leder E.H."/>
        </authorList>
    </citation>
    <scope>NUCLEOTIDE SEQUENCE [LARGE SCALE GENOMIC DNA]</scope>
    <source>
        <strain evidence="2">Snail1</strain>
        <tissue evidence="2">Muscle</tissue>
    </source>
</reference>
<feature type="region of interest" description="Disordered" evidence="1">
    <location>
        <begin position="585"/>
        <end position="604"/>
    </location>
</feature>
<feature type="compositionally biased region" description="Polar residues" evidence="1">
    <location>
        <begin position="285"/>
        <end position="295"/>
    </location>
</feature>
<accession>A0AAN9C3H2</accession>
<feature type="compositionally biased region" description="Basic and acidic residues" evidence="1">
    <location>
        <begin position="795"/>
        <end position="814"/>
    </location>
</feature>
<feature type="region of interest" description="Disordered" evidence="1">
    <location>
        <begin position="790"/>
        <end position="828"/>
    </location>
</feature>
<sequence>MSIPWRGLPPQHVVELATAALAFLTPCALVLISKTITRIARKIRQRAQPSPDRLSPCSDVLHFSQEVCHVYPEGEHLVLKKDERRLQQDLFRELDVNQNEDQEDLRGDYNIVHHESLYCLCGSLGDTLALSKGKLDKGKRGGCGEFAPMELPHSDICLREKAKLGETEQKRSLDALKSNKSTRVRELNPRDPNKSKDQARGQQKLDADRSRTEEDYQALLDELKHSINDPTKTYQLEARLSGKTKETNYLMELPEPADPALNFALQKPEAVPEESTSPRDYLNCPRNQTLSTRNRPNVEETHEQSEASELDCQESQTVVADDSGLGVNDSESDDRSKETADDEECNHGVTEVCAQEDSDPSMDVAMEPEPDIAVTNDLSQAISQDDNLAVENGTNESAAEPHGALSRSSSCDSFSTANCSNRASAIRLNADCPRPSENEEEYYQMTRSENKDRPGHRRETRYRHGCMARQLSEQQSAETNPIFKLVTPPPLFYNSQDKLPMKYRSRSPESQDSQSQDSQYSQSQDSQSQDSQSQDSRATEDSESDTTDDSTGLNDDSQTEDEKEEPQNFTQWLSSVLKSLLPAFQKKQAQSKKKSKKPRKRNDLFESFDVRNVLNRQLHNMAAPDTKACPHSCVSSLCNFRRTLESWKKQLLAMHTALDASSAVLPEKPCIYCREDRPSGSHHQCQTMQIAQVFWRTVLQFKRSHLEPSNCPHVSKPRSDTTTSTEPEAVDSEECALGHRHSCNSDYSGCIQQSNAPALEANMNEAPCVHVLLEDVDTLLQRLENIKETYSGNESQRKSKPGEGNADDRGRCSEGKSTGSIISPSPSISLTEELGELEELADSILDEYDQSSDDECSYKDFERVRQLPDDLSQGGLVAKPASRNKEGEKVPDHSANDTSSQESTTKEEEEEDPPPSIASAESSLTRVRELCKSAEGSSSPVFMSEQLIISKTKMLGKFALRYLEHIEDKLDSDDLALEAPSPERESPKPSSGGDTPKPMPRTLLRENSGAQAHSKEVAATLQKKLSDALMSQFPSLPVTDSSSDKAEEAQHASSSADPERKRDETSPAGVSREVRREPSLVSAFRDIIADLDRLHAGKPVARHKTAGKNVKFALPCVQKSRSLTSASPTNMNSPPLRPAALSSSSCTSLTASREDLQQKNREDLSVNEAFDLLDKVVDELLQLMNAEKPR</sequence>
<comment type="caution">
    <text evidence="2">The sequence shown here is derived from an EMBL/GenBank/DDBJ whole genome shotgun (WGS) entry which is preliminary data.</text>
</comment>
<feature type="region of interest" description="Disordered" evidence="1">
    <location>
        <begin position="973"/>
        <end position="1019"/>
    </location>
</feature>
<feature type="compositionally biased region" description="Polar residues" evidence="1">
    <location>
        <begin position="1121"/>
        <end position="1132"/>
    </location>
</feature>
<gene>
    <name evidence="2" type="ORF">V1264_002338</name>
</gene>
<evidence type="ECO:0000313" key="2">
    <source>
        <dbReference type="EMBL" id="KAK7116706.1"/>
    </source>
</evidence>
<feature type="compositionally biased region" description="Basic and acidic residues" evidence="1">
    <location>
        <begin position="883"/>
        <end position="895"/>
    </location>
</feature>
<dbReference type="AlphaFoldDB" id="A0AAN9C3H2"/>
<feature type="region of interest" description="Disordered" evidence="1">
    <location>
        <begin position="382"/>
        <end position="568"/>
    </location>
</feature>
<feature type="compositionally biased region" description="Basic and acidic residues" evidence="1">
    <location>
        <begin position="183"/>
        <end position="213"/>
    </location>
</feature>
<feature type="region of interest" description="Disordered" evidence="1">
    <location>
        <begin position="1032"/>
        <end position="1077"/>
    </location>
</feature>
<feature type="compositionally biased region" description="Basic and acidic residues" evidence="1">
    <location>
        <begin position="296"/>
        <end position="305"/>
    </location>
</feature>
<organism evidence="2 3">
    <name type="scientific">Littorina saxatilis</name>
    <dbReference type="NCBI Taxonomy" id="31220"/>
    <lineage>
        <taxon>Eukaryota</taxon>
        <taxon>Metazoa</taxon>
        <taxon>Spiralia</taxon>
        <taxon>Lophotrochozoa</taxon>
        <taxon>Mollusca</taxon>
        <taxon>Gastropoda</taxon>
        <taxon>Caenogastropoda</taxon>
        <taxon>Littorinimorpha</taxon>
        <taxon>Littorinoidea</taxon>
        <taxon>Littorinidae</taxon>
        <taxon>Littorina</taxon>
    </lineage>
</organism>
<proteinExistence type="predicted"/>
<feature type="region of interest" description="Disordered" evidence="1">
    <location>
        <begin position="708"/>
        <end position="733"/>
    </location>
</feature>
<feature type="compositionally biased region" description="Basic residues" evidence="1">
    <location>
        <begin position="589"/>
        <end position="600"/>
    </location>
</feature>
<feature type="compositionally biased region" description="Polar residues" evidence="1">
    <location>
        <begin position="382"/>
        <end position="397"/>
    </location>
</feature>
<feature type="compositionally biased region" description="Polar residues" evidence="1">
    <location>
        <begin position="1032"/>
        <end position="1041"/>
    </location>
</feature>
<feature type="compositionally biased region" description="Low complexity" evidence="1">
    <location>
        <begin position="1138"/>
        <end position="1151"/>
    </location>
</feature>
<feature type="compositionally biased region" description="Acidic residues" evidence="1">
    <location>
        <begin position="354"/>
        <end position="369"/>
    </location>
</feature>
<feature type="compositionally biased region" description="Polar residues" evidence="1">
    <location>
        <begin position="406"/>
        <end position="423"/>
    </location>
</feature>
<feature type="region of interest" description="Disordered" evidence="1">
    <location>
        <begin position="268"/>
        <end position="369"/>
    </location>
</feature>
<feature type="region of interest" description="Disordered" evidence="1">
    <location>
        <begin position="1121"/>
        <end position="1164"/>
    </location>
</feature>
<dbReference type="Proteomes" id="UP001374579">
    <property type="component" value="Unassembled WGS sequence"/>
</dbReference>
<evidence type="ECO:0000313" key="3">
    <source>
        <dbReference type="Proteomes" id="UP001374579"/>
    </source>
</evidence>
<feature type="region of interest" description="Disordered" evidence="1">
    <location>
        <begin position="168"/>
        <end position="213"/>
    </location>
</feature>
<feature type="compositionally biased region" description="Basic and acidic residues" evidence="1">
    <location>
        <begin position="1152"/>
        <end position="1164"/>
    </location>
</feature>
<evidence type="ECO:0000256" key="1">
    <source>
        <dbReference type="SAM" id="MobiDB-lite"/>
    </source>
</evidence>
<feature type="compositionally biased region" description="Basic residues" evidence="1">
    <location>
        <begin position="454"/>
        <end position="466"/>
    </location>
</feature>
<keyword evidence="3" id="KW-1185">Reference proteome</keyword>
<dbReference type="EMBL" id="JBAMIC010000001">
    <property type="protein sequence ID" value="KAK7116706.1"/>
    <property type="molecule type" value="Genomic_DNA"/>
</dbReference>